<dbReference type="Proteomes" id="UP001524499">
    <property type="component" value="Unassembled WGS sequence"/>
</dbReference>
<dbReference type="Pfam" id="PF04168">
    <property type="entry name" value="Alpha-E"/>
    <property type="match status" value="1"/>
</dbReference>
<dbReference type="PANTHER" id="PTHR34595:SF7">
    <property type="entry name" value="SLL1039 PROTEIN"/>
    <property type="match status" value="1"/>
</dbReference>
<dbReference type="InterPro" id="IPR007296">
    <property type="entry name" value="DUF403"/>
</dbReference>
<dbReference type="PANTHER" id="PTHR34595">
    <property type="entry name" value="BLR5612 PROTEIN"/>
    <property type="match status" value="1"/>
</dbReference>
<keyword evidence="3" id="KW-1185">Reference proteome</keyword>
<name>A0ABT1TBN7_9GAMM</name>
<gene>
    <name evidence="2" type="ORF">NP590_02025</name>
</gene>
<evidence type="ECO:0000313" key="2">
    <source>
        <dbReference type="EMBL" id="MCQ8102869.1"/>
    </source>
</evidence>
<dbReference type="InterPro" id="IPR051680">
    <property type="entry name" value="ATP-dep_Glu-Cys_Ligase-2"/>
</dbReference>
<proteinExistence type="predicted"/>
<dbReference type="EMBL" id="JANIBJ010000002">
    <property type="protein sequence ID" value="MCQ8102869.1"/>
    <property type="molecule type" value="Genomic_DNA"/>
</dbReference>
<evidence type="ECO:0000259" key="1">
    <source>
        <dbReference type="Pfam" id="PF04168"/>
    </source>
</evidence>
<sequence>MLARTADNLFWMARHIERAENTARVLDVAHRSALLPLDIEGAEAYLWYAPLNITGCAASYEVKYGLARADSVTHYMALDPDNPSSIYSCLKLARENARAVRGAITSEMWEVINSTWLELNRMTWNMDNEKFPDFFEWVKDRSHMFRGVTLGTILKDVALSFIKLGTFLERADNTARILDVKYHILLPSVNDVGGAADYYQWGSVLRSVSAFEAYRKVYRDVISPLRVAELLILRDDMPRSLHACMNEVEAALIDINGSSGREARRLAGEQHAAIHFGLIEDVFSQGLHEYLTEFLAHIALLGREIRDAYMSRRNHFEQPVATVRRTALQMQ</sequence>
<comment type="caution">
    <text evidence="2">The sequence shown here is derived from an EMBL/GenBank/DDBJ whole genome shotgun (WGS) entry which is preliminary data.</text>
</comment>
<accession>A0ABT1TBN7</accession>
<reference evidence="2 3" key="1">
    <citation type="submission" date="2022-07" db="EMBL/GenBank/DDBJ databases">
        <title>Methylomonas rivi sp. nov., Methylomonas rosea sp. nov., Methylomonas aureus sp. nov. and Methylomonas subterranea sp. nov., four novel methanotrophs isolated from a freshwater creek and the deep terrestrial subsurface.</title>
        <authorList>
            <person name="Abin C."/>
            <person name="Sankaranarayanan K."/>
            <person name="Garner C."/>
            <person name="Sindelar R."/>
            <person name="Kotary K."/>
            <person name="Garner R."/>
            <person name="Barclay S."/>
            <person name="Lawson P."/>
            <person name="Krumholz L."/>
        </authorList>
    </citation>
    <scope>NUCLEOTIDE SEQUENCE [LARGE SCALE GENOMIC DNA]</scope>
    <source>
        <strain evidence="2 3">SURF-2</strain>
    </source>
</reference>
<feature type="domain" description="DUF403" evidence="1">
    <location>
        <begin position="1"/>
        <end position="310"/>
    </location>
</feature>
<dbReference type="RefSeq" id="WP_256600490.1">
    <property type="nucleotide sequence ID" value="NZ_JANIBJ010000002.1"/>
</dbReference>
<protein>
    <submittedName>
        <fullName evidence="2">Alpha-E domain-containing protein</fullName>
    </submittedName>
</protein>
<evidence type="ECO:0000313" key="3">
    <source>
        <dbReference type="Proteomes" id="UP001524499"/>
    </source>
</evidence>
<organism evidence="2 3">
    <name type="scientific">Methylomonas subterranea</name>
    <dbReference type="NCBI Taxonomy" id="2952225"/>
    <lineage>
        <taxon>Bacteria</taxon>
        <taxon>Pseudomonadati</taxon>
        <taxon>Pseudomonadota</taxon>
        <taxon>Gammaproteobacteria</taxon>
        <taxon>Methylococcales</taxon>
        <taxon>Methylococcaceae</taxon>
        <taxon>Methylomonas</taxon>
    </lineage>
</organism>